<sequence length="77" mass="8224">MIAGGQIRGYMLKHLQSQQDGVDVALAQALLRLESEGVIALSTVQDYTISNPSGIVRLLSGSREERAFTHIAQGVSA</sequence>
<gene>
    <name evidence="1" type="ORF">DVS28_a0333</name>
</gene>
<dbReference type="EMBL" id="CP031165">
    <property type="protein sequence ID" value="AXV05040.1"/>
    <property type="molecule type" value="Genomic_DNA"/>
</dbReference>
<evidence type="ECO:0000313" key="1">
    <source>
        <dbReference type="EMBL" id="AXV05040.1"/>
    </source>
</evidence>
<proteinExistence type="predicted"/>
<dbReference type="Proteomes" id="UP000264006">
    <property type="component" value="Chromosome"/>
</dbReference>
<dbReference type="KEGG" id="euz:DVS28_a0333"/>
<accession>A0A346XS43</accession>
<evidence type="ECO:0000313" key="2">
    <source>
        <dbReference type="Proteomes" id="UP000264006"/>
    </source>
</evidence>
<protein>
    <submittedName>
        <fullName evidence="1">Uncharacterized protein</fullName>
    </submittedName>
</protein>
<organism evidence="1 2">
    <name type="scientific">Euzebya pacifica</name>
    <dbReference type="NCBI Taxonomy" id="1608957"/>
    <lineage>
        <taxon>Bacteria</taxon>
        <taxon>Bacillati</taxon>
        <taxon>Actinomycetota</taxon>
        <taxon>Nitriliruptoria</taxon>
        <taxon>Euzebyales</taxon>
    </lineage>
</organism>
<reference evidence="1 2" key="1">
    <citation type="submission" date="2018-09" db="EMBL/GenBank/DDBJ databases">
        <title>Complete genome sequence of Euzebya sp. DY32-46 isolated from seawater of Pacific Ocean.</title>
        <authorList>
            <person name="Xu L."/>
            <person name="Wu Y.-H."/>
            <person name="Xu X.-W."/>
        </authorList>
    </citation>
    <scope>NUCLEOTIDE SEQUENCE [LARGE SCALE GENOMIC DNA]</scope>
    <source>
        <strain evidence="1 2">DY32-46</strain>
    </source>
</reference>
<keyword evidence="2" id="KW-1185">Reference proteome</keyword>
<dbReference type="AlphaFoldDB" id="A0A346XS43"/>
<name>A0A346XS43_9ACTN</name>